<keyword evidence="2" id="KW-0808">Transferase</keyword>
<reference evidence="7 8" key="1">
    <citation type="journal article" date="2013" name="Nat. Genet.">
        <title>The high-quality draft genome of peach (Prunus persica) identifies unique patterns of genetic diversity, domestication and genome evolution.</title>
        <authorList>
            <consortium name="International Peach Genome Initiative"/>
            <person name="Verde I."/>
            <person name="Abbott A.G."/>
            <person name="Scalabrin S."/>
            <person name="Jung S."/>
            <person name="Shu S."/>
            <person name="Marroni F."/>
            <person name="Zhebentyayeva T."/>
            <person name="Dettori M.T."/>
            <person name="Grimwood J."/>
            <person name="Cattonaro F."/>
            <person name="Zuccolo A."/>
            <person name="Rossini L."/>
            <person name="Jenkins J."/>
            <person name="Vendramin E."/>
            <person name="Meisel L.A."/>
            <person name="Decroocq V."/>
            <person name="Sosinski B."/>
            <person name="Prochnik S."/>
            <person name="Mitros T."/>
            <person name="Policriti A."/>
            <person name="Cipriani G."/>
            <person name="Dondini L."/>
            <person name="Ficklin S."/>
            <person name="Goodstein D.M."/>
            <person name="Xuan P."/>
            <person name="Del Fabbro C."/>
            <person name="Aramini V."/>
            <person name="Copetti D."/>
            <person name="Gonzalez S."/>
            <person name="Horner D.S."/>
            <person name="Falchi R."/>
            <person name="Lucas S."/>
            <person name="Mica E."/>
            <person name="Maldonado J."/>
            <person name="Lazzari B."/>
            <person name="Bielenberg D."/>
            <person name="Pirona R."/>
            <person name="Miculan M."/>
            <person name="Barakat A."/>
            <person name="Testolin R."/>
            <person name="Stella A."/>
            <person name="Tartarini S."/>
            <person name="Tonutti P."/>
            <person name="Arus P."/>
            <person name="Orellana A."/>
            <person name="Wells C."/>
            <person name="Main D."/>
            <person name="Vizzotto G."/>
            <person name="Silva H."/>
            <person name="Salamini F."/>
            <person name="Schmutz J."/>
            <person name="Morgante M."/>
            <person name="Rokhsar D.S."/>
        </authorList>
    </citation>
    <scope>NUCLEOTIDE SEQUENCE [LARGE SCALE GENOMIC DNA]</scope>
    <source>
        <strain evidence="8">cv. Nemared</strain>
    </source>
</reference>
<feature type="domain" description="Serine-threonine/tyrosine-protein kinase catalytic" evidence="6">
    <location>
        <begin position="1"/>
        <end position="39"/>
    </location>
</feature>
<accession>A0A251PN00</accession>
<dbReference type="PANTHER" id="PTHR27002:SF214">
    <property type="entry name" value="RECEPTOR-LIKE SERINE_THREONINE-PROTEIN KINASE"/>
    <property type="match status" value="1"/>
</dbReference>
<dbReference type="GO" id="GO:0005524">
    <property type="term" value="F:ATP binding"/>
    <property type="evidence" value="ECO:0007669"/>
    <property type="project" value="UniProtKB-KW"/>
</dbReference>
<gene>
    <name evidence="7" type="ORF">PRUPE_4G193500</name>
</gene>
<evidence type="ECO:0000256" key="1">
    <source>
        <dbReference type="ARBA" id="ARBA00022527"/>
    </source>
</evidence>
<dbReference type="SUPFAM" id="SSF56112">
    <property type="entry name" value="Protein kinase-like (PK-like)"/>
    <property type="match status" value="1"/>
</dbReference>
<dbReference type="PANTHER" id="PTHR27002">
    <property type="entry name" value="RECEPTOR-LIKE SERINE/THREONINE-PROTEIN KINASE SD1-8"/>
    <property type="match status" value="1"/>
</dbReference>
<evidence type="ECO:0000256" key="2">
    <source>
        <dbReference type="ARBA" id="ARBA00022679"/>
    </source>
</evidence>
<protein>
    <recommendedName>
        <fullName evidence="6">Serine-threonine/tyrosine-protein kinase catalytic domain-containing protein</fullName>
    </recommendedName>
</protein>
<keyword evidence="1" id="KW-0723">Serine/threonine-protein kinase</keyword>
<keyword evidence="3" id="KW-0547">Nucleotide-binding</keyword>
<sequence length="44" mass="5208">MIANLQHWNLVKLLGCCIQGEERMLIYEYMPNKSLDCFIFGEEN</sequence>
<evidence type="ECO:0000256" key="5">
    <source>
        <dbReference type="ARBA" id="ARBA00022840"/>
    </source>
</evidence>
<name>A0A251PN00_PRUPE</name>
<organism evidence="7 8">
    <name type="scientific">Prunus persica</name>
    <name type="common">Peach</name>
    <name type="synonym">Amygdalus persica</name>
    <dbReference type="NCBI Taxonomy" id="3760"/>
    <lineage>
        <taxon>Eukaryota</taxon>
        <taxon>Viridiplantae</taxon>
        <taxon>Streptophyta</taxon>
        <taxon>Embryophyta</taxon>
        <taxon>Tracheophyta</taxon>
        <taxon>Spermatophyta</taxon>
        <taxon>Magnoliopsida</taxon>
        <taxon>eudicotyledons</taxon>
        <taxon>Gunneridae</taxon>
        <taxon>Pentapetalae</taxon>
        <taxon>rosids</taxon>
        <taxon>fabids</taxon>
        <taxon>Rosales</taxon>
        <taxon>Rosaceae</taxon>
        <taxon>Amygdaloideae</taxon>
        <taxon>Amygdaleae</taxon>
        <taxon>Prunus</taxon>
    </lineage>
</organism>
<dbReference type="EMBL" id="CM007654">
    <property type="protein sequence ID" value="ONI12948.1"/>
    <property type="molecule type" value="Genomic_DNA"/>
</dbReference>
<dbReference type="Pfam" id="PF07714">
    <property type="entry name" value="PK_Tyr_Ser-Thr"/>
    <property type="match status" value="1"/>
</dbReference>
<evidence type="ECO:0000313" key="7">
    <source>
        <dbReference type="EMBL" id="ONI12948.1"/>
    </source>
</evidence>
<dbReference type="STRING" id="3760.A0A251PN00"/>
<evidence type="ECO:0000259" key="6">
    <source>
        <dbReference type="Pfam" id="PF07714"/>
    </source>
</evidence>
<dbReference type="GO" id="GO:0004674">
    <property type="term" value="F:protein serine/threonine kinase activity"/>
    <property type="evidence" value="ECO:0007669"/>
    <property type="project" value="UniProtKB-KW"/>
</dbReference>
<keyword evidence="8" id="KW-1185">Reference proteome</keyword>
<keyword evidence="5" id="KW-0067">ATP-binding</keyword>
<dbReference type="InterPro" id="IPR001245">
    <property type="entry name" value="Ser-Thr/Tyr_kinase_cat_dom"/>
</dbReference>
<dbReference type="Gramene" id="ONI12948">
    <property type="protein sequence ID" value="ONI12948"/>
    <property type="gene ID" value="PRUPE_4G193500"/>
</dbReference>
<evidence type="ECO:0000256" key="3">
    <source>
        <dbReference type="ARBA" id="ARBA00022741"/>
    </source>
</evidence>
<keyword evidence="4" id="KW-0418">Kinase</keyword>
<dbReference type="Proteomes" id="UP000006882">
    <property type="component" value="Chromosome G4"/>
</dbReference>
<dbReference type="AlphaFoldDB" id="A0A251PN00"/>
<dbReference type="Gene3D" id="1.10.510.10">
    <property type="entry name" value="Transferase(Phosphotransferase) domain 1"/>
    <property type="match status" value="1"/>
</dbReference>
<proteinExistence type="predicted"/>
<dbReference type="InterPro" id="IPR011009">
    <property type="entry name" value="Kinase-like_dom_sf"/>
</dbReference>
<evidence type="ECO:0000256" key="4">
    <source>
        <dbReference type="ARBA" id="ARBA00022777"/>
    </source>
</evidence>
<evidence type="ECO:0000313" key="8">
    <source>
        <dbReference type="Proteomes" id="UP000006882"/>
    </source>
</evidence>